<evidence type="ECO:0000256" key="11">
    <source>
        <dbReference type="ARBA" id="ARBA00061053"/>
    </source>
</evidence>
<comment type="similarity">
    <text evidence="10">In the C-terminal section; belongs to the SecD/SecF family. SecF subfamily.</text>
</comment>
<dbReference type="RefSeq" id="WP_136778333.1">
    <property type="nucleotide sequence ID" value="NZ_SUPK01000006.1"/>
</dbReference>
<dbReference type="GO" id="GO:0006605">
    <property type="term" value="P:protein targeting"/>
    <property type="evidence" value="ECO:0007669"/>
    <property type="project" value="UniProtKB-UniRule"/>
</dbReference>
<dbReference type="NCBIfam" id="TIGR00966">
    <property type="entry name" value="transloc_SecF"/>
    <property type="match status" value="1"/>
</dbReference>
<dbReference type="AlphaFoldDB" id="A0A4U0FB60"/>
<dbReference type="Pfam" id="PF07549">
    <property type="entry name" value="Sec_GG"/>
    <property type="match status" value="1"/>
</dbReference>
<keyword evidence="8 12" id="KW-0472">Membrane</keyword>
<dbReference type="GO" id="GO:0065002">
    <property type="term" value="P:intracellular protein transmembrane transport"/>
    <property type="evidence" value="ECO:0007669"/>
    <property type="project" value="UniProtKB-UniRule"/>
</dbReference>
<comment type="subunit">
    <text evidence="12">Forms a complex with SecD. Part of the essential Sec protein translocation apparatus which comprises SecA, SecYEG and auxiliary proteins SecDF. Other proteins may also be involved.</text>
</comment>
<evidence type="ECO:0000256" key="1">
    <source>
        <dbReference type="ARBA" id="ARBA00004651"/>
    </source>
</evidence>
<comment type="caution">
    <text evidence="14">The sequence shown here is derived from an EMBL/GenBank/DDBJ whole genome shotgun (WGS) entry which is preliminary data.</text>
</comment>
<dbReference type="InterPro" id="IPR005665">
    <property type="entry name" value="SecF_bac"/>
</dbReference>
<evidence type="ECO:0000256" key="9">
    <source>
        <dbReference type="ARBA" id="ARBA00059018"/>
    </source>
</evidence>
<sequence>MRSEYDEKKFNFVKASKPFFIFSIAITLLGIIFLSIFGLNYGIDFRSGSSVDISISKPITQEQTEQFLSAHNFGEHTLTTAPNRLSIRFKDALSDQQEKQLRADFNEQLDDKASFEVNIVDPDIAREQQNNALIGMAVASLGIVAYITIRFEWRFAIAAVVSLLHDAFIVISLFSIFRLQVNLPFIVAVLTIIGYSTNDTVVIFDRIRENLRFAKVKTAADLAMLVNRSIWQTLTRSINTVITVALGALCLFIFGSESIKLFSLAMIFGLISGAYSSIFIASPLWLVLRRNSNGKKAAKASSAG</sequence>
<dbReference type="InterPro" id="IPR048634">
    <property type="entry name" value="SecD_SecF_C"/>
</dbReference>
<evidence type="ECO:0000313" key="15">
    <source>
        <dbReference type="Proteomes" id="UP000309673"/>
    </source>
</evidence>
<dbReference type="SUPFAM" id="SSF82866">
    <property type="entry name" value="Multidrug efflux transporter AcrB transmembrane domain"/>
    <property type="match status" value="1"/>
</dbReference>
<evidence type="ECO:0000256" key="6">
    <source>
        <dbReference type="ARBA" id="ARBA00022989"/>
    </source>
</evidence>
<evidence type="ECO:0000256" key="12">
    <source>
        <dbReference type="HAMAP-Rule" id="MF_01464"/>
    </source>
</evidence>
<dbReference type="HAMAP" id="MF_01464_B">
    <property type="entry name" value="SecF_B"/>
    <property type="match status" value="1"/>
</dbReference>
<evidence type="ECO:0000256" key="3">
    <source>
        <dbReference type="ARBA" id="ARBA00022475"/>
    </source>
</evidence>
<dbReference type="PRINTS" id="PR01755">
    <property type="entry name" value="SECFTRNLCASE"/>
</dbReference>
<dbReference type="InterPro" id="IPR022645">
    <property type="entry name" value="SecD/SecF_bac"/>
</dbReference>
<dbReference type="OrthoDB" id="9805019at2"/>
<dbReference type="Proteomes" id="UP000309673">
    <property type="component" value="Unassembled WGS sequence"/>
</dbReference>
<feature type="transmembrane region" description="Helical" evidence="12">
    <location>
        <begin position="261"/>
        <end position="288"/>
    </location>
</feature>
<dbReference type="InterPro" id="IPR055344">
    <property type="entry name" value="SecD_SecF_C_bact"/>
</dbReference>
<dbReference type="EMBL" id="SUPK01000006">
    <property type="protein sequence ID" value="TJY41414.1"/>
    <property type="molecule type" value="Genomic_DNA"/>
</dbReference>
<keyword evidence="5 12" id="KW-0653">Protein transport</keyword>
<accession>A0A4U0FB60</accession>
<evidence type="ECO:0000256" key="10">
    <source>
        <dbReference type="ARBA" id="ARBA00060856"/>
    </source>
</evidence>
<feature type="transmembrane region" description="Helical" evidence="12">
    <location>
        <begin position="132"/>
        <end position="149"/>
    </location>
</feature>
<comment type="function">
    <text evidence="9 12">Part of the Sec protein translocase complex. Interacts with the SecYEG preprotein conducting channel. SecDF uses the proton motive force (PMF) to complete protein translocation after the ATP-dependent function of SecA.</text>
</comment>
<evidence type="ECO:0000256" key="4">
    <source>
        <dbReference type="ARBA" id="ARBA00022692"/>
    </source>
</evidence>
<keyword evidence="7 12" id="KW-0811">Translocation</keyword>
<feature type="transmembrane region" description="Helical" evidence="12">
    <location>
        <begin position="183"/>
        <end position="204"/>
    </location>
</feature>
<protein>
    <recommendedName>
        <fullName evidence="12">Protein-export membrane protein SecF</fullName>
    </recommendedName>
</protein>
<keyword evidence="6 12" id="KW-1133">Transmembrane helix</keyword>
<feature type="transmembrane region" description="Helical" evidence="12">
    <location>
        <begin position="156"/>
        <end position="177"/>
    </location>
</feature>
<comment type="similarity">
    <text evidence="11">In the N-terminal section; belongs to the SecD/SecF family. SecD subfamily.</text>
</comment>
<dbReference type="GO" id="GO:0005886">
    <property type="term" value="C:plasma membrane"/>
    <property type="evidence" value="ECO:0007669"/>
    <property type="project" value="UniProtKB-SubCell"/>
</dbReference>
<name>A0A4U0FB60_9BACL</name>
<feature type="domain" description="Protein export membrane protein SecD/SecF C-terminal" evidence="13">
    <location>
        <begin position="109"/>
        <end position="290"/>
    </location>
</feature>
<dbReference type="Pfam" id="PF02355">
    <property type="entry name" value="SecD_SecF_C"/>
    <property type="match status" value="1"/>
</dbReference>
<dbReference type="FunFam" id="1.20.1640.10:FF:000024">
    <property type="entry name" value="Multifunctional fusion protein"/>
    <property type="match status" value="1"/>
</dbReference>
<gene>
    <name evidence="12 14" type="primary">secF</name>
    <name evidence="14" type="ORF">E5161_13475</name>
</gene>
<keyword evidence="2 12" id="KW-0813">Transport</keyword>
<comment type="similarity">
    <text evidence="12">Belongs to the SecD/SecF family. SecF subfamily.</text>
</comment>
<keyword evidence="3 12" id="KW-1003">Cell membrane</keyword>
<dbReference type="NCBIfam" id="TIGR00916">
    <property type="entry name" value="2A0604s01"/>
    <property type="match status" value="1"/>
</dbReference>
<evidence type="ECO:0000256" key="2">
    <source>
        <dbReference type="ARBA" id="ARBA00022448"/>
    </source>
</evidence>
<dbReference type="GO" id="GO:0015450">
    <property type="term" value="F:protein-transporting ATPase activity"/>
    <property type="evidence" value="ECO:0007669"/>
    <property type="project" value="InterPro"/>
</dbReference>
<evidence type="ECO:0000256" key="8">
    <source>
        <dbReference type="ARBA" id="ARBA00023136"/>
    </source>
</evidence>
<dbReference type="InterPro" id="IPR022646">
    <property type="entry name" value="SecD/SecF_CS"/>
</dbReference>
<organism evidence="14 15">
    <name type="scientific">Cohnella pontilimi</name>
    <dbReference type="NCBI Taxonomy" id="2564100"/>
    <lineage>
        <taxon>Bacteria</taxon>
        <taxon>Bacillati</taxon>
        <taxon>Bacillota</taxon>
        <taxon>Bacilli</taxon>
        <taxon>Bacillales</taxon>
        <taxon>Paenibacillaceae</taxon>
        <taxon>Cohnella</taxon>
    </lineage>
</organism>
<proteinExistence type="inferred from homology"/>
<dbReference type="PANTHER" id="PTHR30081">
    <property type="entry name" value="PROTEIN-EXPORT MEMBRANE PROTEIN SEC"/>
    <property type="match status" value="1"/>
</dbReference>
<keyword evidence="15" id="KW-1185">Reference proteome</keyword>
<dbReference type="InterPro" id="IPR022813">
    <property type="entry name" value="SecD/SecF_arch_bac"/>
</dbReference>
<keyword evidence="4 12" id="KW-0812">Transmembrane</keyword>
<evidence type="ECO:0000256" key="5">
    <source>
        <dbReference type="ARBA" id="ARBA00022927"/>
    </source>
</evidence>
<dbReference type="PANTHER" id="PTHR30081:SF8">
    <property type="entry name" value="PROTEIN TRANSLOCASE SUBUNIT SECF"/>
    <property type="match status" value="1"/>
</dbReference>
<dbReference type="Gene3D" id="1.20.1640.10">
    <property type="entry name" value="Multidrug efflux transporter AcrB transmembrane domain"/>
    <property type="match status" value="1"/>
</dbReference>
<feature type="transmembrane region" description="Helical" evidence="12">
    <location>
        <begin position="237"/>
        <end position="255"/>
    </location>
</feature>
<dbReference type="GO" id="GO:0043952">
    <property type="term" value="P:protein transport by the Sec complex"/>
    <property type="evidence" value="ECO:0007669"/>
    <property type="project" value="UniProtKB-UniRule"/>
</dbReference>
<reference evidence="14 15" key="1">
    <citation type="submission" date="2019-04" db="EMBL/GenBank/DDBJ databases">
        <title>Cohnella sp. nov., isolated from soil.</title>
        <authorList>
            <person name="Kim W."/>
        </authorList>
    </citation>
    <scope>NUCLEOTIDE SEQUENCE [LARGE SCALE GENOMIC DNA]</scope>
    <source>
        <strain evidence="14 15">CAU 1483</strain>
    </source>
</reference>
<feature type="transmembrane region" description="Helical" evidence="12">
    <location>
        <begin position="20"/>
        <end position="43"/>
    </location>
</feature>
<evidence type="ECO:0000313" key="14">
    <source>
        <dbReference type="EMBL" id="TJY41414.1"/>
    </source>
</evidence>
<evidence type="ECO:0000256" key="7">
    <source>
        <dbReference type="ARBA" id="ARBA00023010"/>
    </source>
</evidence>
<evidence type="ECO:0000259" key="13">
    <source>
        <dbReference type="Pfam" id="PF02355"/>
    </source>
</evidence>
<comment type="subcellular location">
    <subcellularLocation>
        <location evidence="1 12">Cell membrane</location>
        <topology evidence="1 12">Multi-pass membrane protein</topology>
    </subcellularLocation>
</comment>